<dbReference type="GO" id="GO:0016787">
    <property type="term" value="F:hydrolase activity"/>
    <property type="evidence" value="ECO:0007669"/>
    <property type="project" value="UniProtKB-KW"/>
</dbReference>
<dbReference type="EMBL" id="WWNE01000005">
    <property type="protein sequence ID" value="NBG65482.1"/>
    <property type="molecule type" value="Genomic_DNA"/>
</dbReference>
<keyword evidence="2" id="KW-0378">Hydrolase</keyword>
<dbReference type="Gene3D" id="3.40.50.1820">
    <property type="entry name" value="alpha/beta hydrolase"/>
    <property type="match status" value="1"/>
</dbReference>
<proteinExistence type="predicted"/>
<dbReference type="InterPro" id="IPR029058">
    <property type="entry name" value="AB_hydrolase_fold"/>
</dbReference>
<dbReference type="PROSITE" id="PS51257">
    <property type="entry name" value="PROKAR_LIPOPROTEIN"/>
    <property type="match status" value="1"/>
</dbReference>
<accession>A0A6N9NI23</accession>
<dbReference type="PANTHER" id="PTHR22946:SF0">
    <property type="entry name" value="DIENELACTONE HYDROLASE DOMAIN-CONTAINING PROTEIN"/>
    <property type="match status" value="1"/>
</dbReference>
<dbReference type="PANTHER" id="PTHR22946">
    <property type="entry name" value="DIENELACTONE HYDROLASE DOMAIN-CONTAINING PROTEIN-RELATED"/>
    <property type="match status" value="1"/>
</dbReference>
<reference evidence="2 3" key="1">
    <citation type="submission" date="2019-12" db="EMBL/GenBank/DDBJ databases">
        <authorList>
            <person name="Zhao J."/>
        </authorList>
    </citation>
    <scope>NUCLEOTIDE SEQUENCE [LARGE SCALE GENOMIC DNA]</scope>
    <source>
        <strain evidence="2 3">S-15</strain>
    </source>
</reference>
<dbReference type="RefSeq" id="WP_160632437.1">
    <property type="nucleotide sequence ID" value="NZ_WWNE01000005.1"/>
</dbReference>
<organism evidence="2 3">
    <name type="scientific">Acidiluteibacter ferrifornacis</name>
    <dbReference type="NCBI Taxonomy" id="2692424"/>
    <lineage>
        <taxon>Bacteria</taxon>
        <taxon>Pseudomonadati</taxon>
        <taxon>Bacteroidota</taxon>
        <taxon>Flavobacteriia</taxon>
        <taxon>Flavobacteriales</taxon>
        <taxon>Cryomorphaceae</taxon>
        <taxon>Acidiluteibacter</taxon>
    </lineage>
</organism>
<dbReference type="Pfam" id="PF01738">
    <property type="entry name" value="DLH"/>
    <property type="match status" value="1"/>
</dbReference>
<dbReference type="AlphaFoldDB" id="A0A6N9NI23"/>
<dbReference type="SUPFAM" id="SSF53474">
    <property type="entry name" value="alpha/beta-Hydrolases"/>
    <property type="match status" value="1"/>
</dbReference>
<evidence type="ECO:0000313" key="2">
    <source>
        <dbReference type="EMBL" id="NBG65482.1"/>
    </source>
</evidence>
<name>A0A6N9NI23_9FLAO</name>
<evidence type="ECO:0000313" key="3">
    <source>
        <dbReference type="Proteomes" id="UP000470771"/>
    </source>
</evidence>
<keyword evidence="3" id="KW-1185">Reference proteome</keyword>
<dbReference type="InterPro" id="IPR002925">
    <property type="entry name" value="Dienelactn_hydro"/>
</dbReference>
<dbReference type="InterPro" id="IPR050261">
    <property type="entry name" value="FrsA_esterase"/>
</dbReference>
<gene>
    <name evidence="2" type="ORF">GQN54_05105</name>
</gene>
<sequence>MKKRITIALLSSLIIVGCGQPKTDDTASKESTDSTIVLEKAPNIVQERMEYLSGNDTLIGYYYYDENSTEMKPGIMVVHEWWGNNEYPQKRAKMLAEMGYAAFTVDMYGNGLTVESPTDASEQSGKIYGNPELLKARMMAGYEKFASLENVNPDRMAAIGYCFGGTVSLNAANLGVPLDAVVSFHGGLAGFNATEEMKETDVLVCHGLSDQFVSDADVSKFKAGMDSVSANYDFINYENATHAFTNENSTEVGKKFGIPIAYNEAADKKSWEDMKAFLEKNYPL</sequence>
<protein>
    <submittedName>
        <fullName evidence="2">Dienelactone hydrolase family protein</fullName>
    </submittedName>
</protein>
<dbReference type="Proteomes" id="UP000470771">
    <property type="component" value="Unassembled WGS sequence"/>
</dbReference>
<feature type="domain" description="Dienelactone hydrolase" evidence="1">
    <location>
        <begin position="64"/>
        <end position="280"/>
    </location>
</feature>
<comment type="caution">
    <text evidence="2">The sequence shown here is derived from an EMBL/GenBank/DDBJ whole genome shotgun (WGS) entry which is preliminary data.</text>
</comment>
<evidence type="ECO:0000259" key="1">
    <source>
        <dbReference type="Pfam" id="PF01738"/>
    </source>
</evidence>